<accession>A0A3P1SEJ6</accession>
<sequence>MEKSADYLPKMGKSGEVDLEGFTELYGADPLYHWMGLDSPLMFAAHKAAGGMTSIYRQLGIGAERLFRQILRDELELAAEQVVWSYEVLPDVDMASKRDAVKPRILSLDGRVEFEDVDDPTARNRLEEWVDEQRGRLNISVPLKGAVFEVRQGYKSADSKRQNADLANAAQALGHGYLPVLTIMSTQINEIVRARYTTGNWCVLMGEVGSEDASHSTFDFLREVVGYDLVQFFERNTARLRSGTEEILKALLEAK</sequence>
<reference evidence="1 2" key="1">
    <citation type="submission" date="2018-11" db="EMBL/GenBank/DDBJ databases">
        <title>Genomes From Bacteria Associated with the Canine Oral Cavity: a Test Case for Automated Genome-Based Taxonomic Assignment.</title>
        <authorList>
            <person name="Coil D.A."/>
            <person name="Jospin G."/>
            <person name="Darling A.E."/>
            <person name="Wallis C."/>
            <person name="Davis I.J."/>
            <person name="Harris S."/>
            <person name="Eisen J.A."/>
            <person name="Holcombe L.J."/>
            <person name="O'Flynn C."/>
        </authorList>
    </citation>
    <scope>NUCLEOTIDE SEQUENCE [LARGE SCALE GENOMIC DNA]</scope>
    <source>
        <strain evidence="1 2">OH770</strain>
    </source>
</reference>
<dbReference type="OrthoDB" id="445530at2"/>
<evidence type="ECO:0000313" key="2">
    <source>
        <dbReference type="Proteomes" id="UP000280444"/>
    </source>
</evidence>
<comment type="caution">
    <text evidence="1">The sequence shown here is derived from an EMBL/GenBank/DDBJ whole genome shotgun (WGS) entry which is preliminary data.</text>
</comment>
<dbReference type="Proteomes" id="UP000280444">
    <property type="component" value="Unassembled WGS sequence"/>
</dbReference>
<organism evidence="1 2">
    <name type="scientific">Schaalia canis</name>
    <dbReference type="NCBI Taxonomy" id="100469"/>
    <lineage>
        <taxon>Bacteria</taxon>
        <taxon>Bacillati</taxon>
        <taxon>Actinomycetota</taxon>
        <taxon>Actinomycetes</taxon>
        <taxon>Actinomycetales</taxon>
        <taxon>Actinomycetaceae</taxon>
        <taxon>Schaalia</taxon>
    </lineage>
</organism>
<keyword evidence="2" id="KW-1185">Reference proteome</keyword>
<dbReference type="EMBL" id="RQZF01000003">
    <property type="protein sequence ID" value="RRC95713.1"/>
    <property type="molecule type" value="Genomic_DNA"/>
</dbReference>
<protein>
    <submittedName>
        <fullName evidence="1">Uncharacterized protein</fullName>
    </submittedName>
</protein>
<proteinExistence type="predicted"/>
<dbReference type="AlphaFoldDB" id="A0A3P1SEJ6"/>
<evidence type="ECO:0000313" key="1">
    <source>
        <dbReference type="EMBL" id="RRC95713.1"/>
    </source>
</evidence>
<gene>
    <name evidence="1" type="ORF">EII11_04335</name>
</gene>
<name>A0A3P1SEJ6_9ACTO</name>